<dbReference type="SFLD" id="SFLDS00003">
    <property type="entry name" value="Haloacid_Dehalogenase"/>
    <property type="match status" value="1"/>
</dbReference>
<dbReference type="InterPro" id="IPR051600">
    <property type="entry name" value="Beta-PGM-like"/>
</dbReference>
<accession>A0ABS0NTX3</accession>
<dbReference type="RefSeq" id="WP_197992436.1">
    <property type="nucleotide sequence ID" value="NZ_JACYXC010000002.1"/>
</dbReference>
<evidence type="ECO:0000256" key="3">
    <source>
        <dbReference type="ARBA" id="ARBA00022723"/>
    </source>
</evidence>
<keyword evidence="7" id="KW-1185">Reference proteome</keyword>
<sequence>MTHHRILDWTPEAIVFDCDGTLVDTERHWEQAREMVLADHGVTPDASFAQGAKGLHYTECGALMARVAGRPELTEVMTRQLLEAFRDLVAQEPAPTPGAVALVSAVSRFAPLAVASNCPADVVEFCLESVGVRRHFRHVVVPGEGIAPKPRPDVYAVAARRLGADPARALAVEDTGCGLRAAGRAGLRTIGVGRRPSMEDLTLADLWVGALDDPRLVAWARSRGTPRGATAGAGRPGRNGEAPAVPAPGGPSPDRGAGAGHNGASSRPDAVPGPASREVSETT</sequence>
<comment type="similarity">
    <text evidence="2">Belongs to the HAD-like hydrolase superfamily. CbbY/CbbZ/Gph/YieH family.</text>
</comment>
<feature type="compositionally biased region" description="Low complexity" evidence="5">
    <location>
        <begin position="222"/>
        <end position="233"/>
    </location>
</feature>
<dbReference type="NCBIfam" id="TIGR01509">
    <property type="entry name" value="HAD-SF-IA-v3"/>
    <property type="match status" value="1"/>
</dbReference>
<reference evidence="6 7" key="1">
    <citation type="submission" date="2020-09" db="EMBL/GenBank/DDBJ databases">
        <title>Biosynthesis of the nuclear factor of activated T cells inhibitor NFAT-133 and its congeners in Streptomyces pactum.</title>
        <authorList>
            <person name="Zhou W."/>
            <person name="Posri P."/>
            <person name="Abugrain M.E."/>
            <person name="Weisberg A.J."/>
            <person name="Chang J.H."/>
            <person name="Mahmud T."/>
        </authorList>
    </citation>
    <scope>NUCLEOTIDE SEQUENCE [LARGE SCALE GENOMIC DNA]</scope>
    <source>
        <strain evidence="6 7">ATCC 27456</strain>
    </source>
</reference>
<comment type="caution">
    <text evidence="6">The sequence shown here is derived from an EMBL/GenBank/DDBJ whole genome shotgun (WGS) entry which is preliminary data.</text>
</comment>
<keyword evidence="3" id="KW-0479">Metal-binding</keyword>
<dbReference type="CDD" id="cd07505">
    <property type="entry name" value="HAD_BPGM-like"/>
    <property type="match status" value="1"/>
</dbReference>
<proteinExistence type="inferred from homology"/>
<evidence type="ECO:0000256" key="1">
    <source>
        <dbReference type="ARBA" id="ARBA00001946"/>
    </source>
</evidence>
<name>A0ABS0NTX3_9ACTN</name>
<dbReference type="InterPro" id="IPR006439">
    <property type="entry name" value="HAD-SF_hydro_IA"/>
</dbReference>
<dbReference type="SFLD" id="SFLDG01129">
    <property type="entry name" value="C1.5:_HAD__Beta-PGM__Phosphata"/>
    <property type="match status" value="1"/>
</dbReference>
<evidence type="ECO:0000256" key="2">
    <source>
        <dbReference type="ARBA" id="ARBA00006171"/>
    </source>
</evidence>
<organism evidence="6 7">
    <name type="scientific">Streptomyces pactum</name>
    <dbReference type="NCBI Taxonomy" id="68249"/>
    <lineage>
        <taxon>Bacteria</taxon>
        <taxon>Bacillati</taxon>
        <taxon>Actinomycetota</taxon>
        <taxon>Actinomycetes</taxon>
        <taxon>Kitasatosporales</taxon>
        <taxon>Streptomycetaceae</taxon>
        <taxon>Streptomyces</taxon>
    </lineage>
</organism>
<evidence type="ECO:0000313" key="6">
    <source>
        <dbReference type="EMBL" id="MBH5338646.1"/>
    </source>
</evidence>
<comment type="cofactor">
    <cofactor evidence="1">
        <name>Mg(2+)</name>
        <dbReference type="ChEBI" id="CHEBI:18420"/>
    </cofactor>
</comment>
<dbReference type="PANTHER" id="PTHR46193">
    <property type="entry name" value="6-PHOSPHOGLUCONATE PHOSPHATASE"/>
    <property type="match status" value="1"/>
</dbReference>
<dbReference type="InterPro" id="IPR023214">
    <property type="entry name" value="HAD_sf"/>
</dbReference>
<dbReference type="EMBL" id="JACYXC010000002">
    <property type="protein sequence ID" value="MBH5338646.1"/>
    <property type="molecule type" value="Genomic_DNA"/>
</dbReference>
<dbReference type="PRINTS" id="PR00413">
    <property type="entry name" value="HADHALOGNASE"/>
</dbReference>
<evidence type="ECO:0000256" key="5">
    <source>
        <dbReference type="SAM" id="MobiDB-lite"/>
    </source>
</evidence>
<feature type="region of interest" description="Disordered" evidence="5">
    <location>
        <begin position="222"/>
        <end position="283"/>
    </location>
</feature>
<dbReference type="Proteomes" id="UP000807371">
    <property type="component" value="Unassembled WGS sequence"/>
</dbReference>
<dbReference type="SUPFAM" id="SSF56784">
    <property type="entry name" value="HAD-like"/>
    <property type="match status" value="1"/>
</dbReference>
<dbReference type="Pfam" id="PF00702">
    <property type="entry name" value="Hydrolase"/>
    <property type="match status" value="1"/>
</dbReference>
<dbReference type="InterPro" id="IPR036412">
    <property type="entry name" value="HAD-like_sf"/>
</dbReference>
<dbReference type="Gene3D" id="3.40.50.1000">
    <property type="entry name" value="HAD superfamily/HAD-like"/>
    <property type="match status" value="1"/>
</dbReference>
<gene>
    <name evidence="6" type="ORF">IHE55_29235</name>
</gene>
<dbReference type="Gene3D" id="1.10.150.240">
    <property type="entry name" value="Putative phosphatase, domain 2"/>
    <property type="match status" value="1"/>
</dbReference>
<dbReference type="PANTHER" id="PTHR46193:SF10">
    <property type="entry name" value="6-PHOSPHOGLUCONATE PHOSPHATASE"/>
    <property type="match status" value="1"/>
</dbReference>
<dbReference type="InterPro" id="IPR023198">
    <property type="entry name" value="PGP-like_dom2"/>
</dbReference>
<keyword evidence="4" id="KW-0460">Magnesium</keyword>
<evidence type="ECO:0000313" key="7">
    <source>
        <dbReference type="Proteomes" id="UP000807371"/>
    </source>
</evidence>
<protein>
    <submittedName>
        <fullName evidence="6">HAD family phosphatase</fullName>
    </submittedName>
</protein>
<evidence type="ECO:0000256" key="4">
    <source>
        <dbReference type="ARBA" id="ARBA00022842"/>
    </source>
</evidence>